<accession>A0A1L3JIY7</accession>
<dbReference type="EMBL" id="CP018155">
    <property type="protein sequence ID" value="APG65069.1"/>
    <property type="molecule type" value="Genomic_DNA"/>
</dbReference>
<organism evidence="1 2">
    <name type="scientific">Tenacibaculum todarodis</name>
    <dbReference type="NCBI Taxonomy" id="1850252"/>
    <lineage>
        <taxon>Bacteria</taxon>
        <taxon>Pseudomonadati</taxon>
        <taxon>Bacteroidota</taxon>
        <taxon>Flavobacteriia</taxon>
        <taxon>Flavobacteriales</taxon>
        <taxon>Flavobacteriaceae</taxon>
        <taxon>Tenacibaculum</taxon>
    </lineage>
</organism>
<gene>
    <name evidence="1" type="ORF">LPB136_06775</name>
</gene>
<evidence type="ECO:0000313" key="1">
    <source>
        <dbReference type="EMBL" id="APG65069.1"/>
    </source>
</evidence>
<dbReference type="Proteomes" id="UP000181898">
    <property type="component" value="Chromosome"/>
</dbReference>
<dbReference type="OrthoDB" id="5382295at2"/>
<dbReference type="RefSeq" id="WP_072555396.1">
    <property type="nucleotide sequence ID" value="NZ_CP018155.1"/>
</dbReference>
<evidence type="ECO:0008006" key="3">
    <source>
        <dbReference type="Google" id="ProtNLM"/>
    </source>
</evidence>
<evidence type="ECO:0000313" key="2">
    <source>
        <dbReference type="Proteomes" id="UP000181898"/>
    </source>
</evidence>
<reference evidence="1 2" key="1">
    <citation type="submission" date="2016-11" db="EMBL/GenBank/DDBJ databases">
        <title>Tenacibaculum sp. LPB0136, isolated from marine environment.</title>
        <authorList>
            <person name="Kim E."/>
            <person name="Yi H."/>
        </authorList>
    </citation>
    <scope>NUCLEOTIDE SEQUENCE [LARGE SCALE GENOMIC DNA]</scope>
    <source>
        <strain evidence="1 2">LPB0136</strain>
    </source>
</reference>
<proteinExistence type="predicted"/>
<keyword evidence="2" id="KW-1185">Reference proteome</keyword>
<name>A0A1L3JIY7_9FLAO</name>
<sequence>MKTFCSILILLFLLNSCQTETKQNYPDFLLGKWQRTNDELGKTTFENWEDNYTGIGFTLKKNDTVFKETLSIISKNDTLHLKVEGVNEQPTLFKFTEQTDSSFVCENPQNEFPTKIEYWLENKQLKAKVSNDEFDVEFVFERME</sequence>
<dbReference type="AlphaFoldDB" id="A0A1L3JIY7"/>
<protein>
    <recommendedName>
        <fullName evidence="3">Lipocalin-like domain-containing protein</fullName>
    </recommendedName>
</protein>
<dbReference type="KEGG" id="ten:LPB136_06775"/>
<dbReference type="STRING" id="1850252.LPB136_06775"/>